<organism evidence="1 2">
    <name type="scientific">Corchorus capsularis</name>
    <name type="common">Jute</name>
    <dbReference type="NCBI Taxonomy" id="210143"/>
    <lineage>
        <taxon>Eukaryota</taxon>
        <taxon>Viridiplantae</taxon>
        <taxon>Streptophyta</taxon>
        <taxon>Embryophyta</taxon>
        <taxon>Tracheophyta</taxon>
        <taxon>Spermatophyta</taxon>
        <taxon>Magnoliopsida</taxon>
        <taxon>eudicotyledons</taxon>
        <taxon>Gunneridae</taxon>
        <taxon>Pentapetalae</taxon>
        <taxon>rosids</taxon>
        <taxon>malvids</taxon>
        <taxon>Malvales</taxon>
        <taxon>Malvaceae</taxon>
        <taxon>Grewioideae</taxon>
        <taxon>Apeibeae</taxon>
        <taxon>Corchorus</taxon>
    </lineage>
</organism>
<accession>A0A1R3GJ59</accession>
<gene>
    <name evidence="1" type="ORF">CCACVL1_25593</name>
</gene>
<dbReference type="Proteomes" id="UP000188268">
    <property type="component" value="Unassembled WGS sequence"/>
</dbReference>
<dbReference type="EMBL" id="AWWV01014254">
    <property type="protein sequence ID" value="OMO58089.1"/>
    <property type="molecule type" value="Genomic_DNA"/>
</dbReference>
<proteinExistence type="predicted"/>
<sequence>MSRLSRTPSTCPAHVASSNAMKALVRVTLNNCGSSATARTVAQGTAATTAVISTGGVATARIGTAGATI</sequence>
<reference evidence="1 2" key="1">
    <citation type="submission" date="2013-09" db="EMBL/GenBank/DDBJ databases">
        <title>Corchorus capsularis genome sequencing.</title>
        <authorList>
            <person name="Alam M."/>
            <person name="Haque M.S."/>
            <person name="Islam M.S."/>
            <person name="Emdad E.M."/>
            <person name="Islam M.M."/>
            <person name="Ahmed B."/>
            <person name="Halim A."/>
            <person name="Hossen Q.M.M."/>
            <person name="Hossain M.Z."/>
            <person name="Ahmed R."/>
            <person name="Khan M.M."/>
            <person name="Islam R."/>
            <person name="Rashid M.M."/>
            <person name="Khan S.A."/>
            <person name="Rahman M.S."/>
            <person name="Alam M."/>
        </authorList>
    </citation>
    <scope>NUCLEOTIDE SEQUENCE [LARGE SCALE GENOMIC DNA]</scope>
    <source>
        <strain evidence="2">cv. CVL-1</strain>
        <tissue evidence="1">Whole seedling</tissue>
    </source>
</reference>
<dbReference type="Gramene" id="OMO58089">
    <property type="protein sequence ID" value="OMO58089"/>
    <property type="gene ID" value="CCACVL1_25593"/>
</dbReference>
<protein>
    <submittedName>
        <fullName evidence="1">Uncharacterized protein</fullName>
    </submittedName>
</protein>
<name>A0A1R3GJ59_COCAP</name>
<evidence type="ECO:0000313" key="1">
    <source>
        <dbReference type="EMBL" id="OMO58089.1"/>
    </source>
</evidence>
<keyword evidence="2" id="KW-1185">Reference proteome</keyword>
<evidence type="ECO:0000313" key="2">
    <source>
        <dbReference type="Proteomes" id="UP000188268"/>
    </source>
</evidence>
<dbReference type="AlphaFoldDB" id="A0A1R3GJ59"/>
<comment type="caution">
    <text evidence="1">The sequence shown here is derived from an EMBL/GenBank/DDBJ whole genome shotgun (WGS) entry which is preliminary data.</text>
</comment>